<accession>A0A9X1B5P3</accession>
<dbReference type="Pfam" id="PF01882">
    <property type="entry name" value="DUF58"/>
    <property type="match status" value="1"/>
</dbReference>
<dbReference type="PANTHER" id="PTHR33608:SF12">
    <property type="entry name" value="DUF58 DOMAIN-CONTAINING PROTEIN"/>
    <property type="match status" value="1"/>
</dbReference>
<dbReference type="RefSeq" id="WP_200246057.1">
    <property type="nucleotide sequence ID" value="NZ_NRRY01000027.1"/>
</dbReference>
<dbReference type="AlphaFoldDB" id="A0A9X1B5P3"/>
<evidence type="ECO:0000313" key="3">
    <source>
        <dbReference type="Proteomes" id="UP001138768"/>
    </source>
</evidence>
<protein>
    <submittedName>
        <fullName evidence="2">DUF58 domain-containing protein</fullName>
    </submittedName>
</protein>
<keyword evidence="3" id="KW-1185">Reference proteome</keyword>
<dbReference type="InterPro" id="IPR036465">
    <property type="entry name" value="vWFA_dom_sf"/>
</dbReference>
<dbReference type="Proteomes" id="UP001138768">
    <property type="component" value="Unassembled WGS sequence"/>
</dbReference>
<sequence>MSLYPRLDDLLELRHQAHTLGVSSHHLVNSTFAGLYASVFRGAGVNFEEVREYREGDDIRYMDWKVTARINEPHLKVFREERERSVVLCVDRGPHMAFGTRGTFKGVQAARAAALIGWAASRLQDRVGGMAFGDPQQGLHHFRPARGRRALWQLLRTLTLPGSAESASIDCLAGALKRASRGLPTGSLIFVIADLNREARNLESVLGNLRQRSSVVLIPVDDPADQEIPAMGKVSFRGTDGRLIEIDTDDSQAQTAYREAWRQRRKTLSALANRLNIILMPIHTEQDIHASLISGLEQRARSRAI</sequence>
<organism evidence="2 3">
    <name type="scientific">Lamprobacter modestohalophilus</name>
    <dbReference type="NCBI Taxonomy" id="1064514"/>
    <lineage>
        <taxon>Bacteria</taxon>
        <taxon>Pseudomonadati</taxon>
        <taxon>Pseudomonadota</taxon>
        <taxon>Gammaproteobacteria</taxon>
        <taxon>Chromatiales</taxon>
        <taxon>Chromatiaceae</taxon>
        <taxon>Lamprobacter</taxon>
    </lineage>
</organism>
<reference evidence="2 3" key="1">
    <citation type="journal article" date="2020" name="Microorganisms">
        <title>Osmotic Adaptation and Compatible Solute Biosynthesis of Phototrophic Bacteria as Revealed from Genome Analyses.</title>
        <authorList>
            <person name="Imhoff J.F."/>
            <person name="Rahn T."/>
            <person name="Kunzel S."/>
            <person name="Keller A."/>
            <person name="Neulinger S.C."/>
        </authorList>
    </citation>
    <scope>NUCLEOTIDE SEQUENCE [LARGE SCALE GENOMIC DNA]</scope>
    <source>
        <strain evidence="2 3">DSM 25653</strain>
    </source>
</reference>
<comment type="caution">
    <text evidence="2">The sequence shown here is derived from an EMBL/GenBank/DDBJ whole genome shotgun (WGS) entry which is preliminary data.</text>
</comment>
<name>A0A9X1B5P3_9GAMM</name>
<evidence type="ECO:0000259" key="1">
    <source>
        <dbReference type="Pfam" id="PF01882"/>
    </source>
</evidence>
<gene>
    <name evidence="2" type="ORF">CKO42_15625</name>
</gene>
<dbReference type="PANTHER" id="PTHR33608">
    <property type="entry name" value="BLL2464 PROTEIN"/>
    <property type="match status" value="1"/>
</dbReference>
<feature type="domain" description="DUF58" evidence="1">
    <location>
        <begin position="49"/>
        <end position="266"/>
    </location>
</feature>
<proteinExistence type="predicted"/>
<dbReference type="InterPro" id="IPR002881">
    <property type="entry name" value="DUF58"/>
</dbReference>
<dbReference type="EMBL" id="NRRY01000027">
    <property type="protein sequence ID" value="MBK1619847.1"/>
    <property type="molecule type" value="Genomic_DNA"/>
</dbReference>
<evidence type="ECO:0000313" key="2">
    <source>
        <dbReference type="EMBL" id="MBK1619847.1"/>
    </source>
</evidence>
<dbReference type="SUPFAM" id="SSF53300">
    <property type="entry name" value="vWA-like"/>
    <property type="match status" value="1"/>
</dbReference>